<evidence type="ECO:0000313" key="5">
    <source>
        <dbReference type="Ensembl" id="ENSGWIP00000052226.1"/>
    </source>
</evidence>
<accession>A0A8C5HXD8</accession>
<dbReference type="GO" id="GO:0006511">
    <property type="term" value="P:ubiquitin-dependent protein catabolic process"/>
    <property type="evidence" value="ECO:0007669"/>
    <property type="project" value="InterPro"/>
</dbReference>
<evidence type="ECO:0000259" key="4">
    <source>
        <dbReference type="Pfam" id="PF03152"/>
    </source>
</evidence>
<dbReference type="PANTHER" id="PTHR12555">
    <property type="entry name" value="UBIQUITIN FUSION DEGRADATON PROTEIN 1"/>
    <property type="match status" value="1"/>
</dbReference>
<keyword evidence="2" id="KW-0833">Ubl conjugation pathway</keyword>
<comment type="similarity">
    <text evidence="1">Belongs to the UFD1 family.</text>
</comment>
<evidence type="ECO:0000256" key="3">
    <source>
        <dbReference type="SAM" id="Phobius"/>
    </source>
</evidence>
<reference evidence="5" key="3">
    <citation type="submission" date="2025-09" db="UniProtKB">
        <authorList>
            <consortium name="Ensembl"/>
        </authorList>
    </citation>
    <scope>IDENTIFICATION</scope>
</reference>
<evidence type="ECO:0000256" key="1">
    <source>
        <dbReference type="ARBA" id="ARBA00006043"/>
    </source>
</evidence>
<organism evidence="5 6">
    <name type="scientific">Gouania willdenowi</name>
    <name type="common">Blunt-snouted clingfish</name>
    <name type="synonym">Lepadogaster willdenowi</name>
    <dbReference type="NCBI Taxonomy" id="441366"/>
    <lineage>
        <taxon>Eukaryota</taxon>
        <taxon>Metazoa</taxon>
        <taxon>Chordata</taxon>
        <taxon>Craniata</taxon>
        <taxon>Vertebrata</taxon>
        <taxon>Euteleostomi</taxon>
        <taxon>Actinopterygii</taxon>
        <taxon>Neopterygii</taxon>
        <taxon>Teleostei</taxon>
        <taxon>Neoteleostei</taxon>
        <taxon>Acanthomorphata</taxon>
        <taxon>Ovalentaria</taxon>
        <taxon>Blenniimorphae</taxon>
        <taxon>Blenniiformes</taxon>
        <taxon>Gobiesocoidei</taxon>
        <taxon>Gobiesocidae</taxon>
        <taxon>Gobiesocinae</taxon>
        <taxon>Gouania</taxon>
    </lineage>
</organism>
<dbReference type="InterPro" id="IPR004854">
    <property type="entry name" value="Ufd1-like"/>
</dbReference>
<dbReference type="GO" id="GO:0036503">
    <property type="term" value="P:ERAD pathway"/>
    <property type="evidence" value="ECO:0007669"/>
    <property type="project" value="TreeGrafter"/>
</dbReference>
<dbReference type="PANTHER" id="PTHR12555:SF13">
    <property type="entry name" value="UBIQUITIN RECOGNITION FACTOR IN ER-ASSOCIATED DEGRADATION PROTEIN 1"/>
    <property type="match status" value="1"/>
</dbReference>
<dbReference type="Pfam" id="PF03152">
    <property type="entry name" value="UFD1_N1"/>
    <property type="match status" value="1"/>
</dbReference>
<dbReference type="Proteomes" id="UP000694680">
    <property type="component" value="Chromosome 17"/>
</dbReference>
<proteinExistence type="inferred from homology"/>
<keyword evidence="3" id="KW-0472">Membrane</keyword>
<dbReference type="GO" id="GO:0031593">
    <property type="term" value="F:polyubiquitin modification-dependent protein binding"/>
    <property type="evidence" value="ECO:0007669"/>
    <property type="project" value="TreeGrafter"/>
</dbReference>
<dbReference type="GO" id="GO:0034098">
    <property type="term" value="C:VCP-NPL4-UFD1 AAA ATPase complex"/>
    <property type="evidence" value="ECO:0007669"/>
    <property type="project" value="TreeGrafter"/>
</dbReference>
<keyword evidence="3" id="KW-1133">Transmembrane helix</keyword>
<evidence type="ECO:0000313" key="6">
    <source>
        <dbReference type="Proteomes" id="UP000694680"/>
    </source>
</evidence>
<dbReference type="InterPro" id="IPR055417">
    <property type="entry name" value="UFD1_N1"/>
</dbReference>
<keyword evidence="3" id="KW-0812">Transmembrane</keyword>
<reference evidence="5" key="1">
    <citation type="submission" date="2020-06" db="EMBL/GenBank/DDBJ databases">
        <authorList>
            <consortium name="Wellcome Sanger Institute Data Sharing"/>
        </authorList>
    </citation>
    <scope>NUCLEOTIDE SEQUENCE [LARGE SCALE GENOMIC DNA]</scope>
</reference>
<dbReference type="AlphaFoldDB" id="A0A8C5HXD8"/>
<evidence type="ECO:0000256" key="2">
    <source>
        <dbReference type="ARBA" id="ARBA00022786"/>
    </source>
</evidence>
<sequence>MFSFSRDFCARYSCYSVAKLFGPNVRTEVDKGGQIIAPVFVLELLCALSVTFPIMFKLINRSNNRVTHCGVLEFAEESDVCYLPSWMMKSLQLEEGSDVWVQSVKLNPGTYCRIQPLSPDFLSITNPAAASNTHRCS</sequence>
<dbReference type="InterPro" id="IPR042299">
    <property type="entry name" value="Ufd1-like_Nn"/>
</dbReference>
<feature type="domain" description="Ubiquitin fusion degradation protein UFD1 N-terminal subdomain 1" evidence="4">
    <location>
        <begin position="8"/>
        <end position="106"/>
    </location>
</feature>
<protein>
    <recommendedName>
        <fullName evidence="4">Ubiquitin fusion degradation protein UFD1 N-terminal subdomain 1 domain-containing protein</fullName>
    </recommendedName>
</protein>
<dbReference type="Gene3D" id="2.40.40.50">
    <property type="entry name" value="Ubiquitin fusion degradation protein UFD1, N-terminal domain"/>
    <property type="match status" value="1"/>
</dbReference>
<name>A0A8C5HXD8_GOUWI</name>
<keyword evidence="6" id="KW-1185">Reference proteome</keyword>
<dbReference type="Ensembl" id="ENSGWIT00000056373.1">
    <property type="protein sequence ID" value="ENSGWIP00000052226.1"/>
    <property type="gene ID" value="ENSGWIG00000025223.1"/>
</dbReference>
<feature type="transmembrane region" description="Helical" evidence="3">
    <location>
        <begin position="35"/>
        <end position="56"/>
    </location>
</feature>
<reference evidence="5" key="2">
    <citation type="submission" date="2025-08" db="UniProtKB">
        <authorList>
            <consortium name="Ensembl"/>
        </authorList>
    </citation>
    <scope>IDENTIFICATION</scope>
</reference>